<dbReference type="InterPro" id="IPR007829">
    <property type="entry name" value="TM2"/>
</dbReference>
<dbReference type="RefSeq" id="WP_144648460.1">
    <property type="nucleotide sequence ID" value="NZ_VNFK01000003.1"/>
</dbReference>
<evidence type="ECO:0000256" key="1">
    <source>
        <dbReference type="ARBA" id="ARBA00004141"/>
    </source>
</evidence>
<evidence type="ECO:0000256" key="7">
    <source>
        <dbReference type="SAM" id="Phobius"/>
    </source>
</evidence>
<feature type="transmembrane region" description="Helical" evidence="7">
    <location>
        <begin position="131"/>
        <end position="161"/>
    </location>
</feature>
<dbReference type="InterPro" id="IPR050932">
    <property type="entry name" value="TM2D1-3-like"/>
</dbReference>
<evidence type="ECO:0000256" key="6">
    <source>
        <dbReference type="SAM" id="MobiDB-lite"/>
    </source>
</evidence>
<dbReference type="Gene3D" id="2.60.40.1240">
    <property type="match status" value="1"/>
</dbReference>
<evidence type="ECO:0000256" key="5">
    <source>
        <dbReference type="ARBA" id="ARBA00023136"/>
    </source>
</evidence>
<evidence type="ECO:0000256" key="2">
    <source>
        <dbReference type="ARBA" id="ARBA00022692"/>
    </source>
</evidence>
<evidence type="ECO:0000313" key="10">
    <source>
        <dbReference type="Proteomes" id="UP000316500"/>
    </source>
</evidence>
<keyword evidence="5 7" id="KW-0472">Membrane</keyword>
<keyword evidence="2 7" id="KW-0812">Transmembrane</keyword>
<evidence type="ECO:0000256" key="4">
    <source>
        <dbReference type="ARBA" id="ARBA00022989"/>
    </source>
</evidence>
<dbReference type="InterPro" id="IPR029050">
    <property type="entry name" value="Immunoprotect_excell_Ig-like"/>
</dbReference>
<feature type="region of interest" description="Disordered" evidence="6">
    <location>
        <begin position="1"/>
        <end position="49"/>
    </location>
</feature>
<sequence>MSHPSYPPSPQNDAGAGVPQIPTAPVGYGGQYQAGPQNDFQPGPGSAQYGAPGFGGPAKSFMVTWILSLLLGGLGVDRFYLGKIGTGIAKLLTAGGLGIWSIVDLIITLTGNARDKQGRPLAGYPENKKKAWIITIVVWFAGLIIGIVSTVVSLTLVAAAVQGGTTPVPALPSTSQEAPLPSPGPVTDANSFMVTVSDGNTVKVSIVNSGYTTEIPDMSYMKPKNGGFLLMEVSWETVTGTSLSAPTNFEVFDADGNKGEQIYLEEAMGSLPSEEVGPGQVRQGVIAFDIKRGPTSVVVNDDLGDKAATVTLTPAS</sequence>
<dbReference type="GO" id="GO:0016020">
    <property type="term" value="C:membrane"/>
    <property type="evidence" value="ECO:0007669"/>
    <property type="project" value="UniProtKB-SubCell"/>
</dbReference>
<comment type="subcellular location">
    <subcellularLocation>
        <location evidence="1">Membrane</location>
        <topology evidence="1">Multi-pass membrane protein</topology>
    </subcellularLocation>
</comment>
<dbReference type="PANTHER" id="PTHR21016">
    <property type="entry name" value="BETA-AMYLOID BINDING PROTEIN-RELATED"/>
    <property type="match status" value="1"/>
</dbReference>
<keyword evidence="4 7" id="KW-1133">Transmembrane helix</keyword>
<evidence type="ECO:0000259" key="8">
    <source>
        <dbReference type="Pfam" id="PF05154"/>
    </source>
</evidence>
<dbReference type="OrthoDB" id="2004788at2"/>
<organism evidence="9 10">
    <name type="scientific">Paenarthrobacter nitroguajacolicus</name>
    <name type="common">Arthrobacter nitroguajacolicus</name>
    <dbReference type="NCBI Taxonomy" id="211146"/>
    <lineage>
        <taxon>Bacteria</taxon>
        <taxon>Bacillati</taxon>
        <taxon>Actinomycetota</taxon>
        <taxon>Actinomycetes</taxon>
        <taxon>Micrococcales</taxon>
        <taxon>Micrococcaceae</taxon>
        <taxon>Paenarthrobacter</taxon>
    </lineage>
</organism>
<comment type="caution">
    <text evidence="9">The sequence shown here is derived from an EMBL/GenBank/DDBJ whole genome shotgun (WGS) entry which is preliminary data.</text>
</comment>
<dbReference type="Pfam" id="PF05154">
    <property type="entry name" value="TM2"/>
    <property type="match status" value="1"/>
</dbReference>
<dbReference type="Proteomes" id="UP000316500">
    <property type="component" value="Unassembled WGS sequence"/>
</dbReference>
<gene>
    <name evidence="9" type="ORF">FQP90_04050</name>
</gene>
<feature type="domain" description="TM2" evidence="8">
    <location>
        <begin position="58"/>
        <end position="106"/>
    </location>
</feature>
<accession>A0A558H8G3</accession>
<keyword evidence="3" id="KW-0732">Signal</keyword>
<reference evidence="9 10" key="1">
    <citation type="submission" date="2019-07" db="EMBL/GenBank/DDBJ databases">
        <title>Diversity of Bacteria from Kongsfjorden, Arctic.</title>
        <authorList>
            <person name="Yu Y."/>
        </authorList>
    </citation>
    <scope>NUCLEOTIDE SEQUENCE [LARGE SCALE GENOMIC DNA]</scope>
    <source>
        <strain evidence="9 10">SM1928</strain>
    </source>
</reference>
<dbReference type="EMBL" id="VNFK01000003">
    <property type="protein sequence ID" value="TVU65390.1"/>
    <property type="molecule type" value="Genomic_DNA"/>
</dbReference>
<protein>
    <submittedName>
        <fullName evidence="9">NINE protein</fullName>
    </submittedName>
</protein>
<name>A0A558H8G3_PAENT</name>
<evidence type="ECO:0000256" key="3">
    <source>
        <dbReference type="ARBA" id="ARBA00022729"/>
    </source>
</evidence>
<proteinExistence type="predicted"/>
<feature type="transmembrane region" description="Helical" evidence="7">
    <location>
        <begin position="88"/>
        <end position="111"/>
    </location>
</feature>
<feature type="transmembrane region" description="Helical" evidence="7">
    <location>
        <begin position="62"/>
        <end position="81"/>
    </location>
</feature>
<feature type="compositionally biased region" description="Pro residues" evidence="6">
    <location>
        <begin position="1"/>
        <end position="10"/>
    </location>
</feature>
<dbReference type="PANTHER" id="PTHR21016:SF25">
    <property type="entry name" value="TM2 DOMAIN-CONTAINING PROTEIN DDB_G0277895-RELATED"/>
    <property type="match status" value="1"/>
</dbReference>
<dbReference type="AlphaFoldDB" id="A0A558H8G3"/>
<evidence type="ECO:0000313" key="9">
    <source>
        <dbReference type="EMBL" id="TVU65390.1"/>
    </source>
</evidence>